<dbReference type="EC" id="3.1.3.3" evidence="2"/>
<dbReference type="RefSeq" id="WP_175195222.1">
    <property type="nucleotide sequence ID" value="NZ_CADIJO010000027.1"/>
</dbReference>
<organism evidence="2 3">
    <name type="scientific">Achromobacter deleyi</name>
    <dbReference type="NCBI Taxonomy" id="1353891"/>
    <lineage>
        <taxon>Bacteria</taxon>
        <taxon>Pseudomonadati</taxon>
        <taxon>Pseudomonadota</taxon>
        <taxon>Betaproteobacteria</taxon>
        <taxon>Burkholderiales</taxon>
        <taxon>Alcaligenaceae</taxon>
        <taxon>Achromobacter</taxon>
    </lineage>
</organism>
<evidence type="ECO:0000313" key="2">
    <source>
        <dbReference type="EMBL" id="CAB3736104.1"/>
    </source>
</evidence>
<dbReference type="PANTHER" id="PTHR48100:SF1">
    <property type="entry name" value="HISTIDINE PHOSPHATASE FAMILY PROTEIN-RELATED"/>
    <property type="match status" value="1"/>
</dbReference>
<dbReference type="GO" id="GO:0016791">
    <property type="term" value="F:phosphatase activity"/>
    <property type="evidence" value="ECO:0007669"/>
    <property type="project" value="TreeGrafter"/>
</dbReference>
<proteinExistence type="predicted"/>
<protein>
    <submittedName>
        <fullName evidence="2">Phosphoserine phosphatase 1</fullName>
        <ecNumber evidence="2">3.1.3.3</ecNumber>
    </submittedName>
</protein>
<evidence type="ECO:0000313" key="3">
    <source>
        <dbReference type="Proteomes" id="UP000494111"/>
    </source>
</evidence>
<reference evidence="2 3" key="1">
    <citation type="submission" date="2020-04" db="EMBL/GenBank/DDBJ databases">
        <authorList>
            <person name="De Canck E."/>
        </authorList>
    </citation>
    <scope>NUCLEOTIDE SEQUENCE [LARGE SCALE GENOMIC DNA]</scope>
    <source>
        <strain evidence="2 3">LMG 3458</strain>
    </source>
</reference>
<dbReference type="EMBL" id="CADIJO010000027">
    <property type="protein sequence ID" value="CAB3736104.1"/>
    <property type="molecule type" value="Genomic_DNA"/>
</dbReference>
<dbReference type="Pfam" id="PF00300">
    <property type="entry name" value="His_Phos_1"/>
    <property type="match status" value="1"/>
</dbReference>
<gene>
    <name evidence="2" type="primary">pspA</name>
    <name evidence="2" type="ORF">LMG3458_05297</name>
</gene>
<dbReference type="PANTHER" id="PTHR48100">
    <property type="entry name" value="BROAD-SPECIFICITY PHOSPHATASE YOR283W-RELATED"/>
    <property type="match status" value="1"/>
</dbReference>
<dbReference type="Gene3D" id="3.40.50.1240">
    <property type="entry name" value="Phosphoglycerate mutase-like"/>
    <property type="match status" value="1"/>
</dbReference>
<dbReference type="AlphaFoldDB" id="A0A6S7ALB3"/>
<keyword evidence="2" id="KW-0378">Hydrolase</keyword>
<evidence type="ECO:0000256" key="1">
    <source>
        <dbReference type="PIRSR" id="PIRSR613078-2"/>
    </source>
</evidence>
<dbReference type="Proteomes" id="UP000494111">
    <property type="component" value="Unassembled WGS sequence"/>
</dbReference>
<dbReference type="GO" id="GO:0005737">
    <property type="term" value="C:cytoplasm"/>
    <property type="evidence" value="ECO:0007669"/>
    <property type="project" value="TreeGrafter"/>
</dbReference>
<sequence>MTKIILARHGHVDWISPERFRGRAEVPLSDLGQRQARVLGARVAKSWRPDALYTSPLSRCVRTGAEIASATGASAGILDALADTDYGEWQGLTHEEVRARWPEQHRLWLQAPDLAAIPGGETLAGVLARGIGVLQYVMQAHAGQTVVLVGHDSINRILLLQALGLPLSRYWRITQQPCCVNEIDIDGETFTLHRLNETLHTEGIV</sequence>
<dbReference type="CDD" id="cd07067">
    <property type="entry name" value="HP_PGM_like"/>
    <property type="match status" value="1"/>
</dbReference>
<dbReference type="InterPro" id="IPR013078">
    <property type="entry name" value="His_Pase_superF_clade-1"/>
</dbReference>
<dbReference type="SUPFAM" id="SSF53254">
    <property type="entry name" value="Phosphoglycerate mutase-like"/>
    <property type="match status" value="1"/>
</dbReference>
<accession>A0A6S7ALB3</accession>
<name>A0A6S7ALB3_9BURK</name>
<dbReference type="SMART" id="SM00855">
    <property type="entry name" value="PGAM"/>
    <property type="match status" value="1"/>
</dbReference>
<feature type="binding site" evidence="1">
    <location>
        <position position="59"/>
    </location>
    <ligand>
        <name>substrate</name>
    </ligand>
</feature>
<dbReference type="InterPro" id="IPR029033">
    <property type="entry name" value="His_PPase_superfam"/>
</dbReference>
<dbReference type="InterPro" id="IPR050275">
    <property type="entry name" value="PGM_Phosphatase"/>
</dbReference>